<dbReference type="PANTHER" id="PTHR46150">
    <property type="entry name" value="RHO GTPASE-ACTIVATING PROTEIN 100F"/>
    <property type="match status" value="1"/>
</dbReference>
<reference evidence="5" key="3">
    <citation type="submission" date="2025-08" db="UniProtKB">
        <authorList>
            <consortium name="Ensembl"/>
        </authorList>
    </citation>
    <scope>IDENTIFICATION</scope>
</reference>
<dbReference type="Proteomes" id="UP000265100">
    <property type="component" value="Chromosome 17"/>
</dbReference>
<evidence type="ECO:0000259" key="4">
    <source>
        <dbReference type="PROSITE" id="PS50238"/>
    </source>
</evidence>
<dbReference type="SUPFAM" id="SSF49562">
    <property type="entry name" value="C2 domain (Calcium/lipid-binding domain, CaLB)"/>
    <property type="match status" value="1"/>
</dbReference>
<evidence type="ECO:0000256" key="1">
    <source>
        <dbReference type="ARBA" id="ARBA00022468"/>
    </source>
</evidence>
<feature type="region of interest" description="Disordered" evidence="2">
    <location>
        <begin position="12"/>
        <end position="45"/>
    </location>
</feature>
<feature type="domain" description="Rho-GAP" evidence="4">
    <location>
        <begin position="1261"/>
        <end position="1476"/>
    </location>
</feature>
<feature type="region of interest" description="Disordered" evidence="2">
    <location>
        <begin position="1038"/>
        <end position="1097"/>
    </location>
</feature>
<feature type="compositionally biased region" description="Basic and acidic residues" evidence="2">
    <location>
        <begin position="1606"/>
        <end position="1630"/>
    </location>
</feature>
<dbReference type="InterPro" id="IPR035892">
    <property type="entry name" value="C2_domain_sf"/>
</dbReference>
<feature type="compositionally biased region" description="Acidic residues" evidence="2">
    <location>
        <begin position="799"/>
        <end position="810"/>
    </location>
</feature>
<dbReference type="InterPro" id="IPR008936">
    <property type="entry name" value="Rho_GTPase_activation_prot"/>
</dbReference>
<feature type="compositionally biased region" description="Low complexity" evidence="2">
    <location>
        <begin position="920"/>
        <end position="939"/>
    </location>
</feature>
<dbReference type="Gene3D" id="2.60.40.150">
    <property type="entry name" value="C2 domain"/>
    <property type="match status" value="1"/>
</dbReference>
<sequence>MADPLRRTLLAKLRGKKSRKGATVGGGYGSSAAAAAVNGGREGKEKVLQTQRDSDEARSIVLFADLDCMPERMSTYENYIDGAVVQTDGDIAVAQSRSAQLAGSRPRERSRGGRVRVNEELLGVPLQRDLPFGGDAFWEGDRRKPGHRSADRVTAGVPLPEPHVQRKHCISVGDSIGFGDSSNPVLSRTQVQAHVGDGRPSEDQFKGADGEVREPKDRECSRHMVGTVLAVRESNANWSFDSRPTLETNARNYARVCPNRMLKNTEENSVIRNIESYDPDYAGDVKGGLLSPTFFPTELEICDVNMASLCATEPSLTYPLDSEDDDYYDNEILPFYETIRPMTDGERAETVEFTQPGQDKGQAGDSNSAQETDRLRNQLKEAYYLLINAMNDINMDVQQIGGVTEQQATSSCSSPSRDSLCSRLSLKNRDSDSWSSGEDQSPQQVSDTDSLLLCLTGIVEVGLKGRLKSKSMANLSFTKKPTLSRSTSDGEIRYQDAFSESVQACGTQSAEICDDQEAEPGEGGTGAGELSESRVFCSAVSNEELLQDDGVEEERDGKLNESSGSINSITSSSDSNTETATHQGHDNKQELTELQTQVANSANKGHGVTVNKMQEWMHKGRMLSSEMKQRIEGSSLPRGGDKSHDRSCPQVNPGGCKPGTQTSSRAGKSVKAKSQQQQQQPAFIENVQTSCANSREAGRTNESSSWRPQLTTITVSKKRNWLQQSSLGKNQCTKDELQGMLGADEEGSQGFHQPLPSPSPSPDHLRPSRGAPPRPVRLQLPQVSVSPAKVSPHPHSMDPAEENDADDEGEIWYNPIPEEDEQNNSDQRSRGLTAPPRAEPQRGSSKGTDLVHGGKSLDGSGCGGPEALVESLGGGSGDASQGNAVHSTEVLHAHRQMLACKPQEEGGPSSSRPTDCLDLPNTASFSPPSSPNPAKKSSSINWSFPDKIKSPRTVRKISMKMKKLPELSRKLSVKGTQNNSSSNGSSQLEPRAHSPKANGSGSEVVLQTSGPPRLASSGGGQASRNVISRYHLDSSVSTQHSFYKKKSSGSSKSASKGGYLSDGDSPELVAKSGKHGSGEGKGGKGKDTEGGGGNSRINGTELDIDAFRHYSFSEQPKCSQYISGLMSLHFYGAEDLKPPRIDSRDVYCAIQVDSVNKARTALLTCRTTFLDMDHTFNIELENAQHLKLVVFSWEPTPRRNRVCCHGTVVLPALFRVTRSHQLAVKLEPRGVIYVKLSLMEQWQNSLNGGPDGDREPQVFGVEVWRVVERENSGLMVPLLISKCINEIEKRGCQVVGLYRLCGSAAVKKELREAFERDSHAVELCENTYPDINVITGVLKDYLRELPYPLINKQLYEAVLESMAARPLRMGASGCENDQADSEHTVSLLENLPEVERMMLRKLLDHLKLVASYQEMNKMTCQNLAVCFGPVLLSQRQEASCHTNRVFIDSEELASALHFKKHIEVLHYLLQLWPVVDPHGQSSSQPPAPSLVPTSSDLRTAPPLRRRKERPQVLNLTGAEMAGVLRPKPGRLDSPSNRYAGDWSGCGETYFPSEMLLPSSKEEADYDDVPSEDIEATEEVQEKQEEAKDGIQLKVDCPVSDTADEEQPQRREVVKEEETREAVEEQEKLIESDSSNSGHPLEEEEEEHKVCNHILPPRLPKEHTYQAYMKIQDISPVLSNRVNLRDLQESIDTLIGNLERELNKNKLNVGY</sequence>
<dbReference type="GO" id="GO:0097060">
    <property type="term" value="C:synaptic membrane"/>
    <property type="evidence" value="ECO:0007669"/>
    <property type="project" value="TreeGrafter"/>
</dbReference>
<feature type="compositionally biased region" description="Basic and acidic residues" evidence="2">
    <location>
        <begin position="1076"/>
        <end position="1089"/>
    </location>
</feature>
<dbReference type="InterPro" id="IPR000008">
    <property type="entry name" value="C2_dom"/>
</dbReference>
<reference evidence="6" key="2">
    <citation type="submission" date="2023-03" db="EMBL/GenBank/DDBJ databases">
        <authorList>
            <consortium name="Wellcome Sanger Institute Data Sharing"/>
        </authorList>
    </citation>
    <scope>NUCLEOTIDE SEQUENCE [LARGE SCALE GENOMIC DNA]</scope>
</reference>
<dbReference type="PROSITE" id="PS50004">
    <property type="entry name" value="C2"/>
    <property type="match status" value="1"/>
</dbReference>
<dbReference type="InterPro" id="IPR000198">
    <property type="entry name" value="RhoGAP_dom"/>
</dbReference>
<gene>
    <name evidence="5" type="primary">SYDE2</name>
</gene>
<dbReference type="FunFam" id="1.10.555.10:FF:000031">
    <property type="entry name" value="rho GTPase-activating protein 100F isoform X6"/>
    <property type="match status" value="1"/>
</dbReference>
<feature type="compositionally biased region" description="Low complexity" evidence="2">
    <location>
        <begin position="560"/>
        <end position="579"/>
    </location>
</feature>
<feature type="compositionally biased region" description="Low complexity" evidence="2">
    <location>
        <begin position="30"/>
        <end position="39"/>
    </location>
</feature>
<keyword evidence="1" id="KW-0343">GTPase activation</keyword>
<feature type="region of interest" description="Disordered" evidence="2">
    <location>
        <begin position="545"/>
        <end position="587"/>
    </location>
</feature>
<dbReference type="GO" id="GO:0007165">
    <property type="term" value="P:signal transduction"/>
    <property type="evidence" value="ECO:0007669"/>
    <property type="project" value="InterPro"/>
</dbReference>
<dbReference type="InterPro" id="IPR052118">
    <property type="entry name" value="Rho-GAP_regulator"/>
</dbReference>
<dbReference type="STRING" id="8154.ENSACLP00000000485"/>
<feature type="compositionally biased region" description="Basic and acidic residues" evidence="2">
    <location>
        <begin position="1579"/>
        <end position="1590"/>
    </location>
</feature>
<dbReference type="OMA" id="YMVCNAT"/>
<dbReference type="GO" id="GO:0005096">
    <property type="term" value="F:GTPase activator activity"/>
    <property type="evidence" value="ECO:0007669"/>
    <property type="project" value="UniProtKB-KW"/>
</dbReference>
<dbReference type="Bgee" id="ENSACLG00000000355">
    <property type="expression patterns" value="Expressed in muscle tissue and 6 other cell types or tissues"/>
</dbReference>
<dbReference type="SMART" id="SM00324">
    <property type="entry name" value="RhoGAP"/>
    <property type="match status" value="1"/>
</dbReference>
<reference evidence="5" key="4">
    <citation type="submission" date="2025-09" db="UniProtKB">
        <authorList>
            <consortium name="Ensembl"/>
        </authorList>
    </citation>
    <scope>IDENTIFICATION</scope>
</reference>
<feature type="compositionally biased region" description="Acidic residues" evidence="2">
    <location>
        <begin position="545"/>
        <end position="554"/>
    </location>
</feature>
<dbReference type="Ensembl" id="ENSACLT00000000498.2">
    <property type="protein sequence ID" value="ENSACLP00000000485.2"/>
    <property type="gene ID" value="ENSACLG00000000355.2"/>
</dbReference>
<reference evidence="5 6" key="1">
    <citation type="submission" date="2018-05" db="EMBL/GenBank/DDBJ databases">
        <authorList>
            <person name="Datahose"/>
        </authorList>
    </citation>
    <scope>NUCLEOTIDE SEQUENCE</scope>
</reference>
<dbReference type="PROSITE" id="PS50238">
    <property type="entry name" value="RHOGAP"/>
    <property type="match status" value="1"/>
</dbReference>
<evidence type="ECO:0000259" key="3">
    <source>
        <dbReference type="PROSITE" id="PS50004"/>
    </source>
</evidence>
<dbReference type="PANTHER" id="PTHR46150:SF1">
    <property type="entry name" value="RHO GTPASE-ACTIVATING PROTEIN SYDE2"/>
    <property type="match status" value="1"/>
</dbReference>
<dbReference type="InterPro" id="IPR057459">
    <property type="entry name" value="SYDE1/2_C2"/>
</dbReference>
<feature type="compositionally biased region" description="Acidic residues" evidence="2">
    <location>
        <begin position="1563"/>
        <end position="1578"/>
    </location>
</feature>
<evidence type="ECO:0000313" key="6">
    <source>
        <dbReference type="Proteomes" id="UP000265100"/>
    </source>
</evidence>
<feature type="region of interest" description="Disordered" evidence="2">
    <location>
        <begin position="630"/>
        <end position="682"/>
    </location>
</feature>
<accession>A0A3P8N6U7</accession>
<proteinExistence type="predicted"/>
<feature type="compositionally biased region" description="Basic and acidic residues" evidence="2">
    <location>
        <begin position="196"/>
        <end position="220"/>
    </location>
</feature>
<evidence type="ECO:0000256" key="2">
    <source>
        <dbReference type="SAM" id="MobiDB-lite"/>
    </source>
</evidence>
<protein>
    <recommendedName>
        <fullName evidence="7">Rho-GAP domain-containing protein</fullName>
    </recommendedName>
</protein>
<dbReference type="GO" id="GO:0046578">
    <property type="term" value="P:regulation of Ras protein signal transduction"/>
    <property type="evidence" value="ECO:0007669"/>
    <property type="project" value="TreeGrafter"/>
</dbReference>
<evidence type="ECO:0008006" key="7">
    <source>
        <dbReference type="Google" id="ProtNLM"/>
    </source>
</evidence>
<keyword evidence="6" id="KW-1185">Reference proteome</keyword>
<feature type="domain" description="C2" evidence="3">
    <location>
        <begin position="1104"/>
        <end position="1223"/>
    </location>
</feature>
<organism evidence="5 6">
    <name type="scientific">Astatotilapia calliptera</name>
    <name type="common">Eastern happy</name>
    <name type="synonym">Chromis callipterus</name>
    <dbReference type="NCBI Taxonomy" id="8154"/>
    <lineage>
        <taxon>Eukaryota</taxon>
        <taxon>Metazoa</taxon>
        <taxon>Chordata</taxon>
        <taxon>Craniata</taxon>
        <taxon>Vertebrata</taxon>
        <taxon>Euteleostomi</taxon>
        <taxon>Actinopterygii</taxon>
        <taxon>Neopterygii</taxon>
        <taxon>Teleostei</taxon>
        <taxon>Neoteleostei</taxon>
        <taxon>Acanthomorphata</taxon>
        <taxon>Ovalentaria</taxon>
        <taxon>Cichlomorphae</taxon>
        <taxon>Cichliformes</taxon>
        <taxon>Cichlidae</taxon>
        <taxon>African cichlids</taxon>
        <taxon>Pseudocrenilabrinae</taxon>
        <taxon>Haplochromini</taxon>
        <taxon>Astatotilapia</taxon>
    </lineage>
</organism>
<feature type="compositionally biased region" description="Low complexity" evidence="2">
    <location>
        <begin position="1048"/>
        <end position="1058"/>
    </location>
</feature>
<dbReference type="GO" id="GO:0016477">
    <property type="term" value="P:cell migration"/>
    <property type="evidence" value="ECO:0007669"/>
    <property type="project" value="TreeGrafter"/>
</dbReference>
<feature type="compositionally biased region" description="Polar residues" evidence="2">
    <location>
        <begin position="997"/>
        <end position="1010"/>
    </location>
</feature>
<dbReference type="Pfam" id="PF00620">
    <property type="entry name" value="RhoGAP"/>
    <property type="match status" value="1"/>
</dbReference>
<name>A0A3P8N6U7_ASTCA</name>
<feature type="region of interest" description="Disordered" evidence="2">
    <location>
        <begin position="1478"/>
        <end position="1544"/>
    </location>
</feature>
<dbReference type="GeneTree" id="ENSGT01030000234635"/>
<feature type="region of interest" description="Disordered" evidence="2">
    <location>
        <begin position="1561"/>
        <end position="1646"/>
    </location>
</feature>
<dbReference type="Pfam" id="PF25336">
    <property type="entry name" value="C2_SYDE"/>
    <property type="match status" value="1"/>
</dbReference>
<evidence type="ECO:0000313" key="5">
    <source>
        <dbReference type="Ensembl" id="ENSACLP00000000485.2"/>
    </source>
</evidence>
<dbReference type="Gene3D" id="1.10.555.10">
    <property type="entry name" value="Rho GTPase activation protein"/>
    <property type="match status" value="1"/>
</dbReference>
<feature type="compositionally biased region" description="Basic residues" evidence="2">
    <location>
        <begin position="950"/>
        <end position="962"/>
    </location>
</feature>
<dbReference type="AlphaFoldDB" id="A0A3P8N6U7"/>
<feature type="region of interest" description="Disordered" evidence="2">
    <location>
        <begin position="193"/>
        <end position="220"/>
    </location>
</feature>
<feature type="region of interest" description="Disordered" evidence="2">
    <location>
        <begin position="723"/>
        <end position="1026"/>
    </location>
</feature>
<dbReference type="SUPFAM" id="SSF48350">
    <property type="entry name" value="GTPase activation domain, GAP"/>
    <property type="match status" value="1"/>
</dbReference>